<feature type="domain" description="DUF6868" evidence="2">
    <location>
        <begin position="3"/>
        <end position="80"/>
    </location>
</feature>
<keyword evidence="1" id="KW-0472">Membrane</keyword>
<organism evidence="3">
    <name type="scientific">uncultured Sulfurovum sp</name>
    <dbReference type="NCBI Taxonomy" id="269237"/>
    <lineage>
        <taxon>Bacteria</taxon>
        <taxon>Pseudomonadati</taxon>
        <taxon>Campylobacterota</taxon>
        <taxon>Epsilonproteobacteria</taxon>
        <taxon>Campylobacterales</taxon>
        <taxon>Sulfurovaceae</taxon>
        <taxon>Sulfurovum</taxon>
        <taxon>environmental samples</taxon>
    </lineage>
</organism>
<evidence type="ECO:0000256" key="1">
    <source>
        <dbReference type="SAM" id="Phobius"/>
    </source>
</evidence>
<feature type="transmembrane region" description="Helical" evidence="1">
    <location>
        <begin position="54"/>
        <end position="76"/>
    </location>
</feature>
<proteinExistence type="predicted"/>
<dbReference type="AlphaFoldDB" id="A0A6S6TSX4"/>
<protein>
    <recommendedName>
        <fullName evidence="2">DUF6868 domain-containing protein</fullName>
    </recommendedName>
</protein>
<dbReference type="Pfam" id="PF21742">
    <property type="entry name" value="DUF6868"/>
    <property type="match status" value="1"/>
</dbReference>
<gene>
    <name evidence="3" type="ORF">HELGO_WM25962</name>
</gene>
<dbReference type="EMBL" id="CACVAR010000395">
    <property type="protein sequence ID" value="CAA6825831.1"/>
    <property type="molecule type" value="Genomic_DNA"/>
</dbReference>
<name>A0A6S6TSX4_9BACT</name>
<dbReference type="InterPro" id="IPR049220">
    <property type="entry name" value="DUF6868"/>
</dbReference>
<accession>A0A6S6TSX4</accession>
<evidence type="ECO:0000313" key="3">
    <source>
        <dbReference type="EMBL" id="CAA6825831.1"/>
    </source>
</evidence>
<keyword evidence="1" id="KW-1133">Transmembrane helix</keyword>
<feature type="transmembrane region" description="Helical" evidence="1">
    <location>
        <begin position="6"/>
        <end position="33"/>
    </location>
</feature>
<sequence length="81" mass="9491">MFTLETLIAFLGWSTLINFTFLLMTTLAIMFLREPIIKIHTELFNLNKEDLGRAYFNYIALYKILIIVFNLVPYVALKILS</sequence>
<keyword evidence="1" id="KW-0812">Transmembrane</keyword>
<reference evidence="3" key="1">
    <citation type="submission" date="2020-01" db="EMBL/GenBank/DDBJ databases">
        <authorList>
            <person name="Meier V. D."/>
            <person name="Meier V D."/>
        </authorList>
    </citation>
    <scope>NUCLEOTIDE SEQUENCE</scope>
    <source>
        <strain evidence="3">HLG_WM_MAG_03</strain>
    </source>
</reference>
<evidence type="ECO:0000259" key="2">
    <source>
        <dbReference type="Pfam" id="PF21742"/>
    </source>
</evidence>